<dbReference type="NCBIfam" id="NF040941">
    <property type="entry name" value="GGGWT_bact"/>
    <property type="match status" value="1"/>
</dbReference>
<dbReference type="Proteomes" id="UP000054314">
    <property type="component" value="Unassembled WGS sequence"/>
</dbReference>
<comment type="caution">
    <text evidence="5">The sequence shown here is derived from an EMBL/GenBank/DDBJ whole genome shotgun (WGS) entry which is preliminary data.</text>
</comment>
<dbReference type="InterPro" id="IPR036056">
    <property type="entry name" value="Fibrinogen-like_C"/>
</dbReference>
<keyword evidence="1" id="KW-0245">EGF-like domain</keyword>
<gene>
    <name evidence="5" type="ORF">N869_05930</name>
</gene>
<feature type="signal peptide" evidence="4">
    <location>
        <begin position="1"/>
        <end position="31"/>
    </location>
</feature>
<protein>
    <submittedName>
        <fullName evidence="5">Galactose oxidase</fullName>
    </submittedName>
</protein>
<keyword evidence="2" id="KW-0378">Hydrolase</keyword>
<feature type="non-terminal residue" evidence="5">
    <location>
        <position position="796"/>
    </location>
</feature>
<dbReference type="CDD" id="cd00063">
    <property type="entry name" value="FN3"/>
    <property type="match status" value="1"/>
</dbReference>
<dbReference type="GO" id="GO:0000272">
    <property type="term" value="P:polysaccharide catabolic process"/>
    <property type="evidence" value="ECO:0007669"/>
    <property type="project" value="UniProtKB-KW"/>
</dbReference>
<accession>A0A0A0BPL8</accession>
<dbReference type="SUPFAM" id="SSF49265">
    <property type="entry name" value="Fibronectin type III"/>
    <property type="match status" value="1"/>
</dbReference>
<dbReference type="RefSeq" id="WP_035062110.1">
    <property type="nucleotide sequence ID" value="NZ_AXCZ01000166.1"/>
</dbReference>
<dbReference type="SUPFAM" id="SSF50998">
    <property type="entry name" value="Quinoprotein alcohol dehydrogenase-like"/>
    <property type="match status" value="1"/>
</dbReference>
<dbReference type="Gene3D" id="2.60.40.10">
    <property type="entry name" value="Immunoglobulins"/>
    <property type="match status" value="1"/>
</dbReference>
<dbReference type="InterPro" id="IPR003961">
    <property type="entry name" value="FN3_dom"/>
</dbReference>
<keyword evidence="4" id="KW-0732">Signal</keyword>
<evidence type="ECO:0000256" key="2">
    <source>
        <dbReference type="ARBA" id="ARBA00023295"/>
    </source>
</evidence>
<dbReference type="InterPro" id="IPR013783">
    <property type="entry name" value="Ig-like_fold"/>
</dbReference>
<keyword evidence="3" id="KW-0624">Polysaccharide degradation</keyword>
<reference evidence="5 6" key="1">
    <citation type="submission" date="2013-08" db="EMBL/GenBank/DDBJ databases">
        <title>Genome sequencing of Cellulomonas bogoriensis 69B4.</title>
        <authorList>
            <person name="Chen F."/>
            <person name="Li Y."/>
            <person name="Wang G."/>
        </authorList>
    </citation>
    <scope>NUCLEOTIDE SEQUENCE [LARGE SCALE GENOMIC DNA]</scope>
    <source>
        <strain evidence="5 6">69B4</strain>
    </source>
</reference>
<name>A0A0A0BPL8_9CELL</name>
<dbReference type="Gene3D" id="3.90.215.10">
    <property type="entry name" value="Gamma Fibrinogen, chain A, domain 1"/>
    <property type="match status" value="1"/>
</dbReference>
<evidence type="ECO:0000256" key="1">
    <source>
        <dbReference type="ARBA" id="ARBA00022536"/>
    </source>
</evidence>
<organism evidence="5 6">
    <name type="scientific">Cellulomonas bogoriensis 69B4 = DSM 16987</name>
    <dbReference type="NCBI Taxonomy" id="1386082"/>
    <lineage>
        <taxon>Bacteria</taxon>
        <taxon>Bacillati</taxon>
        <taxon>Actinomycetota</taxon>
        <taxon>Actinomycetes</taxon>
        <taxon>Micrococcales</taxon>
        <taxon>Cellulomonadaceae</taxon>
        <taxon>Cellulomonas</taxon>
    </lineage>
</organism>
<keyword evidence="2" id="KW-0326">Glycosidase</keyword>
<dbReference type="AlphaFoldDB" id="A0A0A0BPL8"/>
<evidence type="ECO:0000313" key="6">
    <source>
        <dbReference type="Proteomes" id="UP000054314"/>
    </source>
</evidence>
<feature type="chain" id="PRO_5038727859" evidence="4">
    <location>
        <begin position="32"/>
        <end position="796"/>
    </location>
</feature>
<evidence type="ECO:0000256" key="4">
    <source>
        <dbReference type="SAM" id="SignalP"/>
    </source>
</evidence>
<dbReference type="InterPro" id="IPR014716">
    <property type="entry name" value="Fibrinogen_a/b/g_C_1"/>
</dbReference>
<dbReference type="GO" id="GO:0016798">
    <property type="term" value="F:hydrolase activity, acting on glycosyl bonds"/>
    <property type="evidence" value="ECO:0007669"/>
    <property type="project" value="UniProtKB-KW"/>
</dbReference>
<dbReference type="EMBL" id="AXCZ01000166">
    <property type="protein sequence ID" value="KGM09876.1"/>
    <property type="molecule type" value="Genomic_DNA"/>
</dbReference>
<keyword evidence="3" id="KW-0119">Carbohydrate metabolism</keyword>
<dbReference type="InterPro" id="IPR036116">
    <property type="entry name" value="FN3_sf"/>
</dbReference>
<evidence type="ECO:0000256" key="3">
    <source>
        <dbReference type="ARBA" id="ARBA00023326"/>
    </source>
</evidence>
<dbReference type="OrthoDB" id="9802683at2"/>
<dbReference type="SUPFAM" id="SSF56496">
    <property type="entry name" value="Fibrinogen C-terminal domain-like"/>
    <property type="match status" value="1"/>
</dbReference>
<dbReference type="InterPro" id="IPR011047">
    <property type="entry name" value="Quinoprotein_ADH-like_sf"/>
</dbReference>
<keyword evidence="6" id="KW-1185">Reference proteome</keyword>
<proteinExistence type="predicted"/>
<evidence type="ECO:0000313" key="5">
    <source>
        <dbReference type="EMBL" id="KGM09876.1"/>
    </source>
</evidence>
<sequence>MRTSRPAPVVRAALVAATLLLGAAVTTPATAQGATTPAVLDGSAPDRAAASCWEIKQNSPTSPDGPYWLLTPELLAPQQHWCDMTYDGGGWVLVGKGREGWQEHYLGHGDPAALLTRDRTDFSTTQLPAPTVDALLGGERVDGLTDGIRVLRARNATGTQWQNLTFQYTSRDRWVWTFSAEHRTAWYQFDGGTRWNGGATANLGRDNLWQRMTTGFVAGQQWTSGFAYGTSVRDGSTSPTTYLWSAAGNGSSPRPYAEVYLRPRLLSAELDFPDVPDSGTAPITQRPLASSYAAPGQWGVSGHFNGRTAEGNAEVQDFAQIGTSVFVAGNFARIQRGGGTWGPDVVQQAALAAFDARTGELVRTFAPVFDNQVKSVVGLPDGTLLAAGDFTEVNGVPASGTVLLDPVTGATLPAWDLHMENRISTGVLSVRSLEVHGPWVYLGGSFTHLSGGGVTNPVYARHAARVAWATGAPDRAWNPEFDGTLMDLDVHDDGGTFYAAGYFTTSQGRYANKAAAVLTVGGAPLATPTWTTVWSASDRSGYQQAIQQVGERVYAGGSEHSIFGYSTSTFERLSGSITKGVGGDFQALATDAGVIYGGCHCNSWSYQDAYTWSALNPDWTQADKISWLGAWDVATGDYLPAFNPPFLNSNNAGAWALFVDDAGTVWAGGDFTGARTSPTTSQWAGGFVRFPQVDHSAPSAPGSFSVLAADEESVELVWSPSTDDAGVTGYEVLRDDRVVAMTAELSLSVPRGGENRFAVRAVDAAGNRSASTEVLTELDPDPGAVNPLLVPAGSEW</sequence>